<accession>A0A256FN84</accession>
<sequence>MQPVSDIRHISVKHEIKMAFLRRTNWTADHAGTHKQKRRHKRRRFAI</sequence>
<comment type="caution">
    <text evidence="1">The sequence shown here is derived from an EMBL/GenBank/DDBJ whole genome shotgun (WGS) entry which is preliminary data.</text>
</comment>
<evidence type="ECO:0000313" key="2">
    <source>
        <dbReference type="Proteomes" id="UP000216478"/>
    </source>
</evidence>
<dbReference type="EMBL" id="NNRL01000151">
    <property type="protein sequence ID" value="OYR16324.1"/>
    <property type="molecule type" value="Genomic_DNA"/>
</dbReference>
<name>A0A256FN84_9HYPH</name>
<reference evidence="1 2" key="1">
    <citation type="submission" date="2017-07" db="EMBL/GenBank/DDBJ databases">
        <title>Phylogenetic study on the rhizospheric bacterium Ochrobactrum sp. A44.</title>
        <authorList>
            <person name="Krzyzanowska D.M."/>
            <person name="Ossowicki A."/>
            <person name="Rajewska M."/>
            <person name="Maciag T."/>
            <person name="Kaczynski Z."/>
            <person name="Czerwicka M."/>
            <person name="Jafra S."/>
        </authorList>
    </citation>
    <scope>NUCLEOTIDE SEQUENCE [LARGE SCALE GENOMIC DNA]</scope>
    <source>
        <strain evidence="1 2">OgA9a</strain>
    </source>
</reference>
<proteinExistence type="predicted"/>
<evidence type="ECO:0000313" key="1">
    <source>
        <dbReference type="EMBL" id="OYR16324.1"/>
    </source>
</evidence>
<dbReference type="AlphaFoldDB" id="A0A256FN84"/>
<gene>
    <name evidence="1" type="ORF">CEV33_4333</name>
</gene>
<protein>
    <submittedName>
        <fullName evidence="1">Uncharacterized protein</fullName>
    </submittedName>
</protein>
<keyword evidence="2" id="KW-1185">Reference proteome</keyword>
<organism evidence="1 2">
    <name type="scientific">Brucella grignonensis</name>
    <dbReference type="NCBI Taxonomy" id="94627"/>
    <lineage>
        <taxon>Bacteria</taxon>
        <taxon>Pseudomonadati</taxon>
        <taxon>Pseudomonadota</taxon>
        <taxon>Alphaproteobacteria</taxon>
        <taxon>Hyphomicrobiales</taxon>
        <taxon>Brucellaceae</taxon>
        <taxon>Brucella/Ochrobactrum group</taxon>
        <taxon>Brucella</taxon>
    </lineage>
</organism>
<dbReference type="Proteomes" id="UP000216478">
    <property type="component" value="Unassembled WGS sequence"/>
</dbReference>